<evidence type="ECO:0000313" key="2">
    <source>
        <dbReference type="EMBL" id="BCK59024.1"/>
    </source>
</evidence>
<organism evidence="2 3">
    <name type="scientific">Nocardia wallacei</name>
    <dbReference type="NCBI Taxonomy" id="480035"/>
    <lineage>
        <taxon>Bacteria</taxon>
        <taxon>Bacillati</taxon>
        <taxon>Actinomycetota</taxon>
        <taxon>Actinomycetes</taxon>
        <taxon>Mycobacteriales</taxon>
        <taxon>Nocardiaceae</taxon>
        <taxon>Nocardia</taxon>
    </lineage>
</organism>
<accession>A0A7G1L0X9</accession>
<evidence type="ECO:0000256" key="1">
    <source>
        <dbReference type="SAM" id="MobiDB-lite"/>
    </source>
</evidence>
<gene>
    <name evidence="2" type="ORF">NWFMUON74_67960</name>
</gene>
<dbReference type="AlphaFoldDB" id="A0A7G1L0X9"/>
<name>A0A7G1L0X9_9NOCA</name>
<dbReference type="KEGG" id="nwl:NWFMUON74_67960"/>
<protein>
    <submittedName>
        <fullName evidence="2">Uncharacterized protein</fullName>
    </submittedName>
</protein>
<keyword evidence="3" id="KW-1185">Reference proteome</keyword>
<feature type="compositionally biased region" description="Low complexity" evidence="1">
    <location>
        <begin position="9"/>
        <end position="27"/>
    </location>
</feature>
<sequence>MSAASKARGFGPPTGTGTPSTSNCTGPRTRTSKLMDPYLTRSVPTRRPWVWHRPETLAAPAHRNLPSSQHRGNGNERGPESAYSALTDLPADFRSLQASTTRSAIEVSAFFR</sequence>
<feature type="region of interest" description="Disordered" evidence="1">
    <location>
        <begin position="58"/>
        <end position="83"/>
    </location>
</feature>
<proteinExistence type="predicted"/>
<feature type="region of interest" description="Disordered" evidence="1">
    <location>
        <begin position="1"/>
        <end position="39"/>
    </location>
</feature>
<dbReference type="EMBL" id="AP023396">
    <property type="protein sequence ID" value="BCK59024.1"/>
    <property type="molecule type" value="Genomic_DNA"/>
</dbReference>
<evidence type="ECO:0000313" key="3">
    <source>
        <dbReference type="Proteomes" id="UP000516173"/>
    </source>
</evidence>
<reference evidence="2 3" key="1">
    <citation type="submission" date="2020-08" db="EMBL/GenBank/DDBJ databases">
        <title>Genome Sequencing of Nocardia wallacei strain FMUON74 and assembly.</title>
        <authorList>
            <person name="Toyokawa M."/>
            <person name="Uesaka K."/>
        </authorList>
    </citation>
    <scope>NUCLEOTIDE SEQUENCE [LARGE SCALE GENOMIC DNA]</scope>
    <source>
        <strain evidence="2 3">FMUON74</strain>
    </source>
</reference>
<dbReference type="Proteomes" id="UP000516173">
    <property type="component" value="Chromosome"/>
</dbReference>